<gene>
    <name evidence="1" type="ORF">ADUPG1_007642</name>
</gene>
<evidence type="ECO:0000313" key="2">
    <source>
        <dbReference type="Proteomes" id="UP001057375"/>
    </source>
</evidence>
<evidence type="ECO:0000313" key="1">
    <source>
        <dbReference type="EMBL" id="GKT34255.1"/>
    </source>
</evidence>
<sequence>TDPASAAAAPVWARYLIDWTFWNHVRTVTSLAATAILNVLRLRYDPGTKTTSFIAE</sequence>
<reference evidence="1" key="1">
    <citation type="submission" date="2022-03" db="EMBL/GenBank/DDBJ databases">
        <title>Draft genome sequence of Aduncisulcus paluster, a free-living microaerophilic Fornicata.</title>
        <authorList>
            <person name="Yuyama I."/>
            <person name="Kume K."/>
            <person name="Tamura T."/>
            <person name="Inagaki Y."/>
            <person name="Hashimoto T."/>
        </authorList>
    </citation>
    <scope>NUCLEOTIDE SEQUENCE</scope>
    <source>
        <strain evidence="1">NY0171</strain>
    </source>
</reference>
<feature type="non-terminal residue" evidence="1">
    <location>
        <position position="1"/>
    </location>
</feature>
<dbReference type="EMBL" id="BQXS01010768">
    <property type="protein sequence ID" value="GKT34255.1"/>
    <property type="molecule type" value="Genomic_DNA"/>
</dbReference>
<accession>A0ABQ5KTB8</accession>
<dbReference type="Proteomes" id="UP001057375">
    <property type="component" value="Unassembled WGS sequence"/>
</dbReference>
<proteinExistence type="predicted"/>
<protein>
    <submittedName>
        <fullName evidence="1">Uncharacterized protein</fullName>
    </submittedName>
</protein>
<keyword evidence="2" id="KW-1185">Reference proteome</keyword>
<name>A0ABQ5KTB8_9EUKA</name>
<comment type="caution">
    <text evidence="1">The sequence shown here is derived from an EMBL/GenBank/DDBJ whole genome shotgun (WGS) entry which is preliminary data.</text>
</comment>
<organism evidence="1 2">
    <name type="scientific">Aduncisulcus paluster</name>
    <dbReference type="NCBI Taxonomy" id="2918883"/>
    <lineage>
        <taxon>Eukaryota</taxon>
        <taxon>Metamonada</taxon>
        <taxon>Carpediemonas-like organisms</taxon>
        <taxon>Aduncisulcus</taxon>
    </lineage>
</organism>